<organism evidence="2 3">
    <name type="scientific">Hallella bergensis DSM 17361</name>
    <dbReference type="NCBI Taxonomy" id="585502"/>
    <lineage>
        <taxon>Bacteria</taxon>
        <taxon>Pseudomonadati</taxon>
        <taxon>Bacteroidota</taxon>
        <taxon>Bacteroidia</taxon>
        <taxon>Bacteroidales</taxon>
        <taxon>Prevotellaceae</taxon>
        <taxon>Hallella</taxon>
    </lineage>
</organism>
<accession>D1PWR4</accession>
<gene>
    <name evidence="2" type="ORF">HMPREF0645_1399</name>
</gene>
<keyword evidence="1" id="KW-1133">Transmembrane helix</keyword>
<evidence type="ECO:0000256" key="1">
    <source>
        <dbReference type="SAM" id="Phobius"/>
    </source>
</evidence>
<dbReference type="eggNOG" id="ENOG502ZEGZ">
    <property type="taxonomic scope" value="Bacteria"/>
</dbReference>
<evidence type="ECO:0000313" key="3">
    <source>
        <dbReference type="Proteomes" id="UP000003160"/>
    </source>
</evidence>
<dbReference type="Pfam" id="PF16479">
    <property type="entry name" value="DUF5056"/>
    <property type="match status" value="1"/>
</dbReference>
<dbReference type="RefSeq" id="WP_007173503.1">
    <property type="nucleotide sequence ID" value="NZ_GG704780.1"/>
</dbReference>
<dbReference type="Proteomes" id="UP000003160">
    <property type="component" value="Unassembled WGS sequence"/>
</dbReference>
<keyword evidence="3" id="KW-1185">Reference proteome</keyword>
<sequence>MTPKEKQMQKDNEIKTDDELLMQFFDAARQDIPDNGFTRQVMRSLPRRAQRMNRIWTLTCVAIGAAILLLFDGLGELREVAGKVVGDVLGYFSLIGSTGIAPSVVLGSAAVLGLVWLYNVLSIQR</sequence>
<evidence type="ECO:0008006" key="4">
    <source>
        <dbReference type="Google" id="ProtNLM"/>
    </source>
</evidence>
<dbReference type="AlphaFoldDB" id="D1PWR4"/>
<proteinExistence type="predicted"/>
<keyword evidence="1" id="KW-0812">Transmembrane</keyword>
<keyword evidence="1" id="KW-0472">Membrane</keyword>
<name>D1PWR4_9BACT</name>
<feature type="transmembrane region" description="Helical" evidence="1">
    <location>
        <begin position="91"/>
        <end position="118"/>
    </location>
</feature>
<dbReference type="InterPro" id="IPR032129">
    <property type="entry name" value="DUF5056"/>
</dbReference>
<dbReference type="HOGENOM" id="CLU_162646_0_0_10"/>
<feature type="transmembrane region" description="Helical" evidence="1">
    <location>
        <begin position="52"/>
        <end position="71"/>
    </location>
</feature>
<reference evidence="2 3" key="1">
    <citation type="submission" date="2009-10" db="EMBL/GenBank/DDBJ databases">
        <authorList>
            <person name="Qin X."/>
            <person name="Bachman B."/>
            <person name="Battles P."/>
            <person name="Bell A."/>
            <person name="Bess C."/>
            <person name="Bickham C."/>
            <person name="Chaboub L."/>
            <person name="Chen D."/>
            <person name="Coyle M."/>
            <person name="Deiros D.R."/>
            <person name="Dinh H."/>
            <person name="Forbes L."/>
            <person name="Fowler G."/>
            <person name="Francisco L."/>
            <person name="Fu Q."/>
            <person name="Gubbala S."/>
            <person name="Hale W."/>
            <person name="Han Y."/>
            <person name="Hemphill L."/>
            <person name="Highlander S.K."/>
            <person name="Hirani K."/>
            <person name="Hogues M."/>
            <person name="Jackson L."/>
            <person name="Jakkamsetti A."/>
            <person name="Javaid M."/>
            <person name="Jiang H."/>
            <person name="Korchina V."/>
            <person name="Kovar C."/>
            <person name="Lara F."/>
            <person name="Lee S."/>
            <person name="Mata R."/>
            <person name="Mathew T."/>
            <person name="Moen C."/>
            <person name="Morales K."/>
            <person name="Munidasa M."/>
            <person name="Nazareth L."/>
            <person name="Ngo R."/>
            <person name="Nguyen L."/>
            <person name="Okwuonu G."/>
            <person name="Ongeri F."/>
            <person name="Patil S."/>
            <person name="Petrosino J."/>
            <person name="Pham C."/>
            <person name="Pham P."/>
            <person name="Pu L.-L."/>
            <person name="Puazo M."/>
            <person name="Raj R."/>
            <person name="Reid J."/>
            <person name="Rouhana J."/>
            <person name="Saada N."/>
            <person name="Shang Y."/>
            <person name="Simmons D."/>
            <person name="Thornton R."/>
            <person name="Warren J."/>
            <person name="Weissenberger G."/>
            <person name="Zhang J."/>
            <person name="Zhang L."/>
            <person name="Zhou C."/>
            <person name="Zhu D."/>
            <person name="Muzny D."/>
            <person name="Worley K."/>
            <person name="Gibbs R."/>
        </authorList>
    </citation>
    <scope>NUCLEOTIDE SEQUENCE [LARGE SCALE GENOMIC DNA]</scope>
    <source>
        <strain evidence="2 3">DSM 17361</strain>
    </source>
</reference>
<protein>
    <recommendedName>
        <fullName evidence="4">DUF5056 domain-containing protein</fullName>
    </recommendedName>
</protein>
<evidence type="ECO:0000313" key="2">
    <source>
        <dbReference type="EMBL" id="EFA44151.1"/>
    </source>
</evidence>
<comment type="caution">
    <text evidence="2">The sequence shown here is derived from an EMBL/GenBank/DDBJ whole genome shotgun (WGS) entry which is preliminary data.</text>
</comment>
<dbReference type="EMBL" id="ACKS01000060">
    <property type="protein sequence ID" value="EFA44151.1"/>
    <property type="molecule type" value="Genomic_DNA"/>
</dbReference>